<reference evidence="3" key="1">
    <citation type="submission" date="2017-09" db="EMBL/GenBank/DDBJ databases">
        <title>Luteimonas liuhanmingii sp.nov., isolated from the intestinal contents of Tibetan Plateau Pika in Yushu, Qinghai Province, China.</title>
        <authorList>
            <person name="Gui Z."/>
        </authorList>
    </citation>
    <scope>NUCLEOTIDE SEQUENCE [LARGE SCALE GENOMIC DNA]</scope>
    <source>
        <strain evidence="3">100111</strain>
    </source>
</reference>
<name>A0A290XB62_9GAMM</name>
<dbReference type="Proteomes" id="UP000218968">
    <property type="component" value="Chromosome"/>
</dbReference>
<keyword evidence="3" id="KW-1185">Reference proteome</keyword>
<evidence type="ECO:0000313" key="3">
    <source>
        <dbReference type="Proteomes" id="UP000218968"/>
    </source>
</evidence>
<proteinExistence type="predicted"/>
<dbReference type="EMBL" id="CP023406">
    <property type="protein sequence ID" value="ATD66228.1"/>
    <property type="molecule type" value="Genomic_DNA"/>
</dbReference>
<accession>A0A290XB62</accession>
<gene>
    <name evidence="2" type="ORF">CNR27_01165</name>
</gene>
<dbReference type="AlphaFoldDB" id="A0A290XB62"/>
<dbReference type="RefSeq" id="WP_096296558.1">
    <property type="nucleotide sequence ID" value="NZ_CP023406.1"/>
</dbReference>
<evidence type="ECO:0000256" key="1">
    <source>
        <dbReference type="SAM" id="Phobius"/>
    </source>
</evidence>
<keyword evidence="1" id="KW-0812">Transmembrane</keyword>
<protein>
    <submittedName>
        <fullName evidence="2">Uncharacterized protein</fullName>
    </submittedName>
</protein>
<keyword evidence="1" id="KW-0472">Membrane</keyword>
<feature type="transmembrane region" description="Helical" evidence="1">
    <location>
        <begin position="12"/>
        <end position="45"/>
    </location>
</feature>
<sequence length="61" mass="6561">MFKYISSTKLNLAILAQMIGIALAVRATPLSLIAGVALFVLGAIVYRRELSRVLASNEPSQ</sequence>
<keyword evidence="1" id="KW-1133">Transmembrane helix</keyword>
<dbReference type="KEGG" id="lum:CNR27_01165"/>
<evidence type="ECO:0000313" key="2">
    <source>
        <dbReference type="EMBL" id="ATD66228.1"/>
    </source>
</evidence>
<organism evidence="2 3">
    <name type="scientific">Luteimonas chenhongjianii</name>
    <dbReference type="NCBI Taxonomy" id="2006110"/>
    <lineage>
        <taxon>Bacteria</taxon>
        <taxon>Pseudomonadati</taxon>
        <taxon>Pseudomonadota</taxon>
        <taxon>Gammaproteobacteria</taxon>
        <taxon>Lysobacterales</taxon>
        <taxon>Lysobacteraceae</taxon>
        <taxon>Luteimonas</taxon>
    </lineage>
</organism>